<name>A0A1I0E998_9BACT</name>
<evidence type="ECO:0000313" key="2">
    <source>
        <dbReference type="EMBL" id="SET41774.1"/>
    </source>
</evidence>
<dbReference type="RefSeq" id="WP_092770476.1">
    <property type="nucleotide sequence ID" value="NZ_FOHS01000002.1"/>
</dbReference>
<gene>
    <name evidence="2" type="ORF">SAMN04487998_1752</name>
</gene>
<keyword evidence="1" id="KW-0732">Signal</keyword>
<feature type="chain" id="PRO_5011721146" evidence="1">
    <location>
        <begin position="25"/>
        <end position="121"/>
    </location>
</feature>
<dbReference type="EMBL" id="FOHS01000002">
    <property type="protein sequence ID" value="SET41774.1"/>
    <property type="molecule type" value="Genomic_DNA"/>
</dbReference>
<dbReference type="Proteomes" id="UP000198697">
    <property type="component" value="Unassembled WGS sequence"/>
</dbReference>
<evidence type="ECO:0000313" key="3">
    <source>
        <dbReference type="Proteomes" id="UP000198697"/>
    </source>
</evidence>
<evidence type="ECO:0000256" key="1">
    <source>
        <dbReference type="SAM" id="SignalP"/>
    </source>
</evidence>
<feature type="signal peptide" evidence="1">
    <location>
        <begin position="1"/>
        <end position="24"/>
    </location>
</feature>
<organism evidence="2 3">
    <name type="scientific">Hymenobacter actinosclerus</name>
    <dbReference type="NCBI Taxonomy" id="82805"/>
    <lineage>
        <taxon>Bacteria</taxon>
        <taxon>Pseudomonadati</taxon>
        <taxon>Bacteroidota</taxon>
        <taxon>Cytophagia</taxon>
        <taxon>Cytophagales</taxon>
        <taxon>Hymenobacteraceae</taxon>
        <taxon>Hymenobacter</taxon>
    </lineage>
</organism>
<sequence length="121" mass="13246">MKNVLTLLALATLMASGTPTVAQADGGGITLGERATAMTWRIAERTQLSEGQYIKLRRLNLSLLAEMASLRNTLKTEPANLDKALADLQQRYDWDVAALLQPKQLAVYDGLKSEFTAANIR</sequence>
<accession>A0A1I0E998</accession>
<dbReference type="AlphaFoldDB" id="A0A1I0E998"/>
<dbReference type="OrthoDB" id="882534at2"/>
<reference evidence="3" key="1">
    <citation type="submission" date="2016-10" db="EMBL/GenBank/DDBJ databases">
        <authorList>
            <person name="Varghese N."/>
            <person name="Submissions S."/>
        </authorList>
    </citation>
    <scope>NUCLEOTIDE SEQUENCE [LARGE SCALE GENOMIC DNA]</scope>
    <source>
        <strain evidence="3">DSM 15310</strain>
    </source>
</reference>
<proteinExistence type="predicted"/>
<keyword evidence="3" id="KW-1185">Reference proteome</keyword>
<protein>
    <submittedName>
        <fullName evidence="2">Uncharacterized protein</fullName>
    </submittedName>
</protein>